<dbReference type="STRING" id="1817883.A3G31_06085"/>
<dbReference type="InterPro" id="IPR003646">
    <property type="entry name" value="SH3-like_bac-type"/>
</dbReference>
<evidence type="ECO:0000313" key="5">
    <source>
        <dbReference type="Proteomes" id="UP000178082"/>
    </source>
</evidence>
<evidence type="ECO:0000313" key="4">
    <source>
        <dbReference type="EMBL" id="OGL51420.1"/>
    </source>
</evidence>
<accession>A0A1F7SCB8</accession>
<keyword evidence="1" id="KW-0472">Membrane</keyword>
<evidence type="ECO:0000256" key="1">
    <source>
        <dbReference type="SAM" id="Phobius"/>
    </source>
</evidence>
<dbReference type="Gene3D" id="2.30.30.40">
    <property type="entry name" value="SH3 Domains"/>
    <property type="match status" value="1"/>
</dbReference>
<dbReference type="Proteomes" id="UP000178082">
    <property type="component" value="Unassembled WGS sequence"/>
</dbReference>
<feature type="signal peptide" evidence="2">
    <location>
        <begin position="1"/>
        <end position="21"/>
    </location>
</feature>
<evidence type="ECO:0000256" key="2">
    <source>
        <dbReference type="SAM" id="SignalP"/>
    </source>
</evidence>
<organism evidence="4 5">
    <name type="scientific">Candidatus Schekmanbacteria bacterium RIFCSPLOWO2_12_FULL_38_15</name>
    <dbReference type="NCBI Taxonomy" id="1817883"/>
    <lineage>
        <taxon>Bacteria</taxon>
        <taxon>Candidatus Schekmaniibacteriota</taxon>
    </lineage>
</organism>
<keyword evidence="2" id="KW-0732">Signal</keyword>
<name>A0A1F7SCB8_9BACT</name>
<sequence length="252" mass="29023">MKVFVLFFLFSIMLISLPVFSSDEPSNIFLEANQAYNKGDYDGAISLYEKLLNSGIRNGLLYYNLGNCYFRKGETGRAIFNYKNGKLYSPRDEDLTANLNYARQNIKDRTEIKDPEIRRRIFFWYYSLNLKELFMIFLVFNGIFWISAILKIFKPLPLLRAVFFVSLFIMLSSGISAATKFYVMENLKDGVVLAEEVSVRSGNSSNDTILFKLHEGTEIEILDESDGWLKIKLPHGSKDMRGWVEKGFVGIV</sequence>
<dbReference type="SUPFAM" id="SSF48452">
    <property type="entry name" value="TPR-like"/>
    <property type="match status" value="1"/>
</dbReference>
<gene>
    <name evidence="4" type="ORF">A3G31_06085</name>
</gene>
<protein>
    <recommendedName>
        <fullName evidence="3">SH3b domain-containing protein</fullName>
    </recommendedName>
</protein>
<feature type="transmembrane region" description="Helical" evidence="1">
    <location>
        <begin position="133"/>
        <end position="150"/>
    </location>
</feature>
<feature type="transmembrane region" description="Helical" evidence="1">
    <location>
        <begin position="162"/>
        <end position="183"/>
    </location>
</feature>
<dbReference type="Gene3D" id="1.25.40.10">
    <property type="entry name" value="Tetratricopeptide repeat domain"/>
    <property type="match status" value="1"/>
</dbReference>
<keyword evidence="1" id="KW-0812">Transmembrane</keyword>
<feature type="domain" description="SH3b" evidence="3">
    <location>
        <begin position="197"/>
        <end position="249"/>
    </location>
</feature>
<dbReference type="Pfam" id="PF08239">
    <property type="entry name" value="SH3_3"/>
    <property type="match status" value="1"/>
</dbReference>
<proteinExistence type="predicted"/>
<dbReference type="EMBL" id="MGDI01000042">
    <property type="protein sequence ID" value="OGL51420.1"/>
    <property type="molecule type" value="Genomic_DNA"/>
</dbReference>
<keyword evidence="1" id="KW-1133">Transmembrane helix</keyword>
<feature type="chain" id="PRO_5009532351" description="SH3b domain-containing protein" evidence="2">
    <location>
        <begin position="22"/>
        <end position="252"/>
    </location>
</feature>
<evidence type="ECO:0000259" key="3">
    <source>
        <dbReference type="Pfam" id="PF08239"/>
    </source>
</evidence>
<dbReference type="AlphaFoldDB" id="A0A1F7SCB8"/>
<dbReference type="InterPro" id="IPR011990">
    <property type="entry name" value="TPR-like_helical_dom_sf"/>
</dbReference>
<comment type="caution">
    <text evidence="4">The sequence shown here is derived from an EMBL/GenBank/DDBJ whole genome shotgun (WGS) entry which is preliminary data.</text>
</comment>
<reference evidence="4 5" key="1">
    <citation type="journal article" date="2016" name="Nat. Commun.">
        <title>Thousands of microbial genomes shed light on interconnected biogeochemical processes in an aquifer system.</title>
        <authorList>
            <person name="Anantharaman K."/>
            <person name="Brown C.T."/>
            <person name="Hug L.A."/>
            <person name="Sharon I."/>
            <person name="Castelle C.J."/>
            <person name="Probst A.J."/>
            <person name="Thomas B.C."/>
            <person name="Singh A."/>
            <person name="Wilkins M.J."/>
            <person name="Karaoz U."/>
            <person name="Brodie E.L."/>
            <person name="Williams K.H."/>
            <person name="Hubbard S.S."/>
            <person name="Banfield J.F."/>
        </authorList>
    </citation>
    <scope>NUCLEOTIDE SEQUENCE [LARGE SCALE GENOMIC DNA]</scope>
</reference>